<sequence>MGAEEALYRFQCGLYLQIRLQVMTRFPKTPNVAMNLALAVEAAQQHSQTIVGDGSRFHQQPQHTQHVHSQLAPEYLRTSGVAPMDLNAIQSRGPGQWRLSGHGGSNWRSQGKRPSALELKGVPSRTNPSFHRSLNVVEAGVPEVLEDELIDLSEDQDDESKALQQTLEEDKKYFDSLLSIKETDLPLYMMSCNGCSVNVMIDSGASGCYVAPKIVAGLPTRLVSNREVETAGDAQGYKHQIPAYVLDTKFDIILGCNWLKMVQPVPDWELDTWIIRQDKQAYVLHPTQTRHLPELAYLISHHQVQRLERYKKINDLFICYMHPNNDNDSIVFTRDGKQLMAEFPDVFQDKLPGLPPDRGIEHVIDTGDAVPISRPPYKISPLELDELKQQLKELLDLRLIWPSSSPWGAPVLFVRKAGDPLSGTLPSLRLCIEYHVINRVTHRINVPLPRIDECLERLHGMKYFSKLDLKSGYHQLRIQEDDIEKTSFNT</sequence>
<dbReference type="CDD" id="cd01647">
    <property type="entry name" value="RT_LTR"/>
    <property type="match status" value="1"/>
</dbReference>
<comment type="caution">
    <text evidence="2">The sequence shown here is derived from an EMBL/GenBank/DDBJ whole genome shotgun (WGS) entry which is preliminary data.</text>
</comment>
<evidence type="ECO:0008006" key="4">
    <source>
        <dbReference type="Google" id="ProtNLM"/>
    </source>
</evidence>
<organism evidence="2 3">
    <name type="scientific">Circinella minor</name>
    <dbReference type="NCBI Taxonomy" id="1195481"/>
    <lineage>
        <taxon>Eukaryota</taxon>
        <taxon>Fungi</taxon>
        <taxon>Fungi incertae sedis</taxon>
        <taxon>Mucoromycota</taxon>
        <taxon>Mucoromycotina</taxon>
        <taxon>Mucoromycetes</taxon>
        <taxon>Mucorales</taxon>
        <taxon>Lichtheimiaceae</taxon>
        <taxon>Circinella</taxon>
    </lineage>
</organism>
<feature type="non-terminal residue" evidence="2">
    <location>
        <position position="1"/>
    </location>
</feature>
<dbReference type="Gene3D" id="3.10.10.10">
    <property type="entry name" value="HIV Type 1 Reverse Transcriptase, subunit A, domain 1"/>
    <property type="match status" value="1"/>
</dbReference>
<feature type="region of interest" description="Disordered" evidence="1">
    <location>
        <begin position="99"/>
        <end position="124"/>
    </location>
</feature>
<dbReference type="Gene3D" id="2.40.70.10">
    <property type="entry name" value="Acid Proteases"/>
    <property type="match status" value="1"/>
</dbReference>
<dbReference type="InterPro" id="IPR053134">
    <property type="entry name" value="RNA-dir_DNA_polymerase"/>
</dbReference>
<dbReference type="InterPro" id="IPR021109">
    <property type="entry name" value="Peptidase_aspartic_dom_sf"/>
</dbReference>
<proteinExistence type="predicted"/>
<evidence type="ECO:0000313" key="3">
    <source>
        <dbReference type="Proteomes" id="UP000646827"/>
    </source>
</evidence>
<evidence type="ECO:0000313" key="2">
    <source>
        <dbReference type="EMBL" id="KAG2215256.1"/>
    </source>
</evidence>
<evidence type="ECO:0000256" key="1">
    <source>
        <dbReference type="SAM" id="MobiDB-lite"/>
    </source>
</evidence>
<dbReference type="PANTHER" id="PTHR24559:SF444">
    <property type="entry name" value="REVERSE TRANSCRIPTASE DOMAIN-CONTAINING PROTEIN"/>
    <property type="match status" value="1"/>
</dbReference>
<dbReference type="SUPFAM" id="SSF56672">
    <property type="entry name" value="DNA/RNA polymerases"/>
    <property type="match status" value="1"/>
</dbReference>
<dbReference type="InterPro" id="IPR043502">
    <property type="entry name" value="DNA/RNA_pol_sf"/>
</dbReference>
<dbReference type="CDD" id="cd00303">
    <property type="entry name" value="retropepsin_like"/>
    <property type="match status" value="1"/>
</dbReference>
<dbReference type="EMBL" id="JAEPRB010000535">
    <property type="protein sequence ID" value="KAG2215256.1"/>
    <property type="molecule type" value="Genomic_DNA"/>
</dbReference>
<gene>
    <name evidence="2" type="ORF">INT45_012706</name>
</gene>
<accession>A0A8H7V9N3</accession>
<dbReference type="Proteomes" id="UP000646827">
    <property type="component" value="Unassembled WGS sequence"/>
</dbReference>
<name>A0A8H7V9N3_9FUNG</name>
<protein>
    <recommendedName>
        <fullName evidence="4">Reverse transcriptase domain-containing protein</fullName>
    </recommendedName>
</protein>
<dbReference type="OrthoDB" id="2290219at2759"/>
<reference evidence="2 3" key="1">
    <citation type="submission" date="2020-12" db="EMBL/GenBank/DDBJ databases">
        <title>Metabolic potential, ecology and presence of endohyphal bacteria is reflected in genomic diversity of Mucoromycotina.</title>
        <authorList>
            <person name="Muszewska A."/>
            <person name="Okrasinska A."/>
            <person name="Steczkiewicz K."/>
            <person name="Drgas O."/>
            <person name="Orlowska M."/>
            <person name="Perlinska-Lenart U."/>
            <person name="Aleksandrzak-Piekarczyk T."/>
            <person name="Szatraj K."/>
            <person name="Zielenkiewicz U."/>
            <person name="Pilsyk S."/>
            <person name="Malc E."/>
            <person name="Mieczkowski P."/>
            <person name="Kruszewska J.S."/>
            <person name="Biernat P."/>
            <person name="Pawlowska J."/>
        </authorList>
    </citation>
    <scope>NUCLEOTIDE SEQUENCE [LARGE SCALE GENOMIC DNA]</scope>
    <source>
        <strain evidence="2 3">CBS 142.35</strain>
    </source>
</reference>
<dbReference type="AlphaFoldDB" id="A0A8H7V9N3"/>
<dbReference type="PANTHER" id="PTHR24559">
    <property type="entry name" value="TRANSPOSON TY3-I GAG-POL POLYPROTEIN"/>
    <property type="match status" value="1"/>
</dbReference>
<keyword evidence="3" id="KW-1185">Reference proteome</keyword>